<dbReference type="AlphaFoldDB" id="A0A2L2U0W4"/>
<keyword evidence="2" id="KW-0040">ANK repeat</keyword>
<dbReference type="SUPFAM" id="SSF48403">
    <property type="entry name" value="Ankyrin repeat"/>
    <property type="match status" value="1"/>
</dbReference>
<dbReference type="InterPro" id="IPR002110">
    <property type="entry name" value="Ankyrin_rpt"/>
</dbReference>
<keyword evidence="5" id="KW-1185">Reference proteome</keyword>
<dbReference type="SUPFAM" id="SSF52540">
    <property type="entry name" value="P-loop containing nucleoside triphosphate hydrolases"/>
    <property type="match status" value="1"/>
</dbReference>
<dbReference type="STRING" id="56646.A0A2L2U0W4"/>
<evidence type="ECO:0000313" key="4">
    <source>
        <dbReference type="EMBL" id="CEI67535.1"/>
    </source>
</evidence>
<dbReference type="InterPro" id="IPR027417">
    <property type="entry name" value="P-loop_NTPase"/>
</dbReference>
<protein>
    <recommendedName>
        <fullName evidence="3">Nephrocystin 3-like N-terminal domain-containing protein</fullName>
    </recommendedName>
</protein>
<dbReference type="SMART" id="SM00248">
    <property type="entry name" value="ANK"/>
    <property type="match status" value="3"/>
</dbReference>
<feature type="repeat" description="ANK" evidence="2">
    <location>
        <begin position="707"/>
        <end position="739"/>
    </location>
</feature>
<reference evidence="5" key="1">
    <citation type="submission" date="2014-10" db="EMBL/GenBank/DDBJ databases">
        <authorList>
            <person name="King R."/>
        </authorList>
    </citation>
    <scope>NUCLEOTIDE SEQUENCE [LARGE SCALE GENOMIC DNA]</scope>
    <source>
        <strain evidence="5">A3/5</strain>
    </source>
</reference>
<dbReference type="PROSITE" id="PS50297">
    <property type="entry name" value="ANK_REP_REGION"/>
    <property type="match status" value="1"/>
</dbReference>
<dbReference type="Pfam" id="PF12796">
    <property type="entry name" value="Ank_2"/>
    <property type="match status" value="1"/>
</dbReference>
<evidence type="ECO:0000256" key="2">
    <source>
        <dbReference type="PROSITE-ProRule" id="PRU00023"/>
    </source>
</evidence>
<accession>A0A2L2U0W4</accession>
<sequence length="871" mass="99466">MSEVVGLVAASGQFIEQSIKIVGLFKKFRGKFKDTPKEIEGWQNEVTSLSKVVEKIQNTPALQSDDLKPIINQCKSVSEEILKTFTSIDFEEADSFSHKSRKITMALSKEGDIRDLFARIERLKSDLAIQIGMIQINQNQEGFAHFTSVMEVMKVSFQAGTDEEQCVRALFLTDPVNDREMLITSKGHRTPGTCEWIPKTKEYQDWNAARTALLWIAGPPGKGKTFISIFLSQLLETSKPNATVIWFFCDNRSESRNNAVGVLRGLMIQLIQRETLFSPGSFETLWSIFISMLKALHDQEVCFVLDGLDECVESSLSLLLFKLKTLFQHPSGFTRPFNCKFIIASRENPQIIFESLSTFPYIALDDLQHDINLYIADRVAHLATVKHILNTPLQFQIETALRRGAEGTFLWVSFMSQDLENSTLIEIEDALAHVPQGLYPLYQRIINQIKPEIRRAVSDMLIWILFAKRPLTIAELCDAIQVKRTKALTPEQVCLGYAQACGHLLQLYRHCYHDDGTIIRENTTNYRYRKLVHMDGHQQDMHTLFATFVHQSAKDFLLSGTVDLPILRPVINPIQGHAIIADRLITLLCEHFSSDDANKTAARTRTPALSYAIDVWGSHIAESQDDCKDLLRRHPVFFGKTSEIRDKLWWVYNKFWDKPDNPPQDVPFLHLACQVRLYHLVEAWLMPKNPFVRLSRKRSINQRWGRFQETPLHVAVKSKQKETIRVLLRYGADVSMRNNLSKTPIHLALDLRQLAFTVKHEAHDTDIYQILAKSKTGIAVLTKEAKYYMKLPEKGRDKSLLHFAAEYGNEVICRDLIETFHYSTDVKTSVQDTPLHLALKNGQAHVANLLRRILQTNVSDFVLKIGVATST</sequence>
<dbReference type="InterPro" id="IPR036770">
    <property type="entry name" value="Ankyrin_rpt-contain_sf"/>
</dbReference>
<evidence type="ECO:0000256" key="1">
    <source>
        <dbReference type="ARBA" id="ARBA00022737"/>
    </source>
</evidence>
<dbReference type="Proteomes" id="UP000245910">
    <property type="component" value="Chromosome I"/>
</dbReference>
<dbReference type="EMBL" id="LN649229">
    <property type="protein sequence ID" value="CEI67535.1"/>
    <property type="molecule type" value="Genomic_DNA"/>
</dbReference>
<feature type="domain" description="Nephrocystin 3-like N-terminal" evidence="3">
    <location>
        <begin position="192"/>
        <end position="346"/>
    </location>
</feature>
<dbReference type="Pfam" id="PF24883">
    <property type="entry name" value="NPHP3_N"/>
    <property type="match status" value="1"/>
</dbReference>
<organism evidence="4 5">
    <name type="scientific">Fusarium venenatum</name>
    <dbReference type="NCBI Taxonomy" id="56646"/>
    <lineage>
        <taxon>Eukaryota</taxon>
        <taxon>Fungi</taxon>
        <taxon>Dikarya</taxon>
        <taxon>Ascomycota</taxon>
        <taxon>Pezizomycotina</taxon>
        <taxon>Sordariomycetes</taxon>
        <taxon>Hypocreomycetidae</taxon>
        <taxon>Hypocreales</taxon>
        <taxon>Nectriaceae</taxon>
        <taxon>Fusarium</taxon>
    </lineage>
</organism>
<name>A0A2L2U0W4_9HYPO</name>
<evidence type="ECO:0000259" key="3">
    <source>
        <dbReference type="Pfam" id="PF24883"/>
    </source>
</evidence>
<keyword evidence="1" id="KW-0677">Repeat</keyword>
<dbReference type="PANTHER" id="PTHR10039">
    <property type="entry name" value="AMELOGENIN"/>
    <property type="match status" value="1"/>
</dbReference>
<evidence type="ECO:0000313" key="5">
    <source>
        <dbReference type="Proteomes" id="UP000245910"/>
    </source>
</evidence>
<dbReference type="Gene3D" id="1.25.40.20">
    <property type="entry name" value="Ankyrin repeat-containing domain"/>
    <property type="match status" value="2"/>
</dbReference>
<dbReference type="InterPro" id="IPR056884">
    <property type="entry name" value="NPHP3-like_N"/>
</dbReference>
<dbReference type="PANTHER" id="PTHR10039:SF16">
    <property type="entry name" value="GPI INOSITOL-DEACYLASE"/>
    <property type="match status" value="1"/>
</dbReference>
<dbReference type="PROSITE" id="PS50088">
    <property type="entry name" value="ANK_REPEAT"/>
    <property type="match status" value="1"/>
</dbReference>
<proteinExistence type="predicted"/>
<dbReference type="Gene3D" id="3.40.50.300">
    <property type="entry name" value="P-loop containing nucleotide triphosphate hydrolases"/>
    <property type="match status" value="1"/>
</dbReference>